<evidence type="ECO:0000313" key="8">
    <source>
        <dbReference type="Proteomes" id="UP000195868"/>
    </source>
</evidence>
<organism evidence="6 8">
    <name type="scientific">Limosilactobacillus reuteri</name>
    <name type="common">Lactobacillus reuteri</name>
    <dbReference type="NCBI Taxonomy" id="1598"/>
    <lineage>
        <taxon>Bacteria</taxon>
        <taxon>Bacillati</taxon>
        <taxon>Bacillota</taxon>
        <taxon>Bacilli</taxon>
        <taxon>Lactobacillales</taxon>
        <taxon>Lactobacillaceae</taxon>
        <taxon>Limosilactobacillus</taxon>
    </lineage>
</organism>
<evidence type="ECO:0000259" key="4">
    <source>
        <dbReference type="PROSITE" id="PS01124"/>
    </source>
</evidence>
<dbReference type="Pfam" id="PF12833">
    <property type="entry name" value="HTH_18"/>
    <property type="match status" value="1"/>
</dbReference>
<evidence type="ECO:0000313" key="7">
    <source>
        <dbReference type="EMBL" id="PTM29779.1"/>
    </source>
</evidence>
<dbReference type="SMART" id="SM00342">
    <property type="entry name" value="HTH_ARAC"/>
    <property type="match status" value="1"/>
</dbReference>
<evidence type="ECO:0000256" key="2">
    <source>
        <dbReference type="ARBA" id="ARBA00023125"/>
    </source>
</evidence>
<evidence type="ECO:0000256" key="1">
    <source>
        <dbReference type="ARBA" id="ARBA00023015"/>
    </source>
</evidence>
<keyword evidence="1" id="KW-0805">Transcription regulation</keyword>
<accession>A0A1S9APL7</accession>
<dbReference type="PANTHER" id="PTHR43280">
    <property type="entry name" value="ARAC-FAMILY TRANSCRIPTIONAL REGULATOR"/>
    <property type="match status" value="1"/>
</dbReference>
<feature type="domain" description="HTH araC/xylS-type" evidence="4">
    <location>
        <begin position="25"/>
        <end position="123"/>
    </location>
</feature>
<name>A0A1S9APL7_LIMRT</name>
<dbReference type="GO" id="GO:0003700">
    <property type="term" value="F:DNA-binding transcription factor activity"/>
    <property type="evidence" value="ECO:0007669"/>
    <property type="project" value="InterPro"/>
</dbReference>
<dbReference type="PROSITE" id="PS00041">
    <property type="entry name" value="HTH_ARAC_FAMILY_1"/>
    <property type="match status" value="1"/>
</dbReference>
<dbReference type="InterPro" id="IPR009057">
    <property type="entry name" value="Homeodomain-like_sf"/>
</dbReference>
<dbReference type="GO" id="GO:0043565">
    <property type="term" value="F:sequence-specific DNA binding"/>
    <property type="evidence" value="ECO:0007669"/>
    <property type="project" value="InterPro"/>
</dbReference>
<keyword evidence="2" id="KW-0238">DNA-binding</keyword>
<dbReference type="SUPFAM" id="SSF46689">
    <property type="entry name" value="Homeodomain-like"/>
    <property type="match status" value="2"/>
</dbReference>
<reference evidence="8" key="1">
    <citation type="submission" date="2017-04" db="EMBL/GenBank/DDBJ databases">
        <title>Function of individual gut microbiota members based on whole genome sequencing of pure cultures obtained from chicken caecum.</title>
        <authorList>
            <person name="Medvecky M."/>
            <person name="Cejkova D."/>
            <person name="Polansky O."/>
            <person name="Karasova D."/>
            <person name="Kubasova T."/>
            <person name="Cizek A."/>
            <person name="Rychlik I."/>
        </authorList>
    </citation>
    <scope>NUCLEOTIDE SEQUENCE [LARGE SCALE GENOMIC DNA]</scope>
    <source>
        <strain evidence="8">An71</strain>
    </source>
</reference>
<dbReference type="PANTHER" id="PTHR43280:SF28">
    <property type="entry name" value="HTH-TYPE TRANSCRIPTIONAL ACTIVATOR RHAS"/>
    <property type="match status" value="1"/>
</dbReference>
<dbReference type="EMBL" id="JAQTKT010000001">
    <property type="protein sequence ID" value="MDD1382492.1"/>
    <property type="molecule type" value="Genomic_DNA"/>
</dbReference>
<dbReference type="Proteomes" id="UP001217945">
    <property type="component" value="Unassembled WGS sequence"/>
</dbReference>
<dbReference type="EMBL" id="PZQO01000009">
    <property type="protein sequence ID" value="PTM29779.1"/>
    <property type="molecule type" value="Genomic_DNA"/>
</dbReference>
<sequence>MTLIAEIKFQEQHQQLTVIPRERSKNILAYLHKHYAEKVTINDSATAVNISPKECIRSFKKNIHQTPIEYLLNYRVEQAKKLLRHSELSITDIALRAGFSTSAYFSKIFKERVGMTLREYRQRQG</sequence>
<reference evidence="7 9" key="3">
    <citation type="submission" date="2018-03" db="EMBL/GenBank/DDBJ databases">
        <title>Genome Sequences of Lactobacillus sp. Isolates from Traditional Turkish Sourdough.</title>
        <authorList>
            <person name="Skory C.D."/>
            <person name="Dertli E."/>
        </authorList>
    </citation>
    <scope>NUCLEOTIDE SEQUENCE [LARGE SCALE GENOMIC DNA]</scope>
    <source>
        <strain evidence="7 9">E81</strain>
    </source>
</reference>
<proteinExistence type="predicted"/>
<comment type="caution">
    <text evidence="6">The sequence shown here is derived from an EMBL/GenBank/DDBJ whole genome shotgun (WGS) entry which is preliminary data.</text>
</comment>
<keyword evidence="3" id="KW-0804">Transcription</keyword>
<dbReference type="InterPro" id="IPR020449">
    <property type="entry name" value="Tscrpt_reg_AraC-type_HTH"/>
</dbReference>
<dbReference type="Proteomes" id="UP000241783">
    <property type="component" value="Unassembled WGS sequence"/>
</dbReference>
<evidence type="ECO:0000313" key="6">
    <source>
        <dbReference type="EMBL" id="OUN49574.1"/>
    </source>
</evidence>
<gene>
    <name evidence="6" type="ORF">B5G22_02525</name>
    <name evidence="7" type="ORF">DA796_03890</name>
    <name evidence="5" type="ORF">PSQ53_05950</name>
</gene>
<dbReference type="InterPro" id="IPR018060">
    <property type="entry name" value="HTH_AraC"/>
</dbReference>
<dbReference type="PRINTS" id="PR00032">
    <property type="entry name" value="HTHARAC"/>
</dbReference>
<dbReference type="RefSeq" id="WP_003672293.1">
    <property type="nucleotide sequence ID" value="NZ_CAKMAK010000003.1"/>
</dbReference>
<dbReference type="AlphaFoldDB" id="A0A1S9APL7"/>
<reference evidence="6" key="2">
    <citation type="journal article" date="2018" name="BMC Genomics">
        <title>Whole genome sequencing and function prediction of 133 gut anaerobes isolated from chicken caecum in pure cultures.</title>
        <authorList>
            <person name="Medvecky M."/>
            <person name="Cejkova D."/>
            <person name="Polansky O."/>
            <person name="Karasova D."/>
            <person name="Kubasova T."/>
            <person name="Cizek A."/>
            <person name="Rychlik I."/>
        </authorList>
    </citation>
    <scope>NUCLEOTIDE SEQUENCE</scope>
    <source>
        <strain evidence="6">An71</strain>
    </source>
</reference>
<evidence type="ECO:0000256" key="3">
    <source>
        <dbReference type="ARBA" id="ARBA00023163"/>
    </source>
</evidence>
<dbReference type="PROSITE" id="PS01124">
    <property type="entry name" value="HTH_ARAC_FAMILY_2"/>
    <property type="match status" value="1"/>
</dbReference>
<protein>
    <submittedName>
        <fullName evidence="6">AraC family transcriptional regulator</fullName>
    </submittedName>
    <submittedName>
        <fullName evidence="5">Helix-turn-helix transcriptional regulator</fullName>
    </submittedName>
</protein>
<dbReference type="InterPro" id="IPR018062">
    <property type="entry name" value="HTH_AraC-typ_CS"/>
</dbReference>
<dbReference type="Gene3D" id="1.10.10.60">
    <property type="entry name" value="Homeodomain-like"/>
    <property type="match status" value="2"/>
</dbReference>
<dbReference type="EMBL" id="NFHN01000006">
    <property type="protein sequence ID" value="OUN49574.1"/>
    <property type="molecule type" value="Genomic_DNA"/>
</dbReference>
<dbReference type="Proteomes" id="UP000195868">
    <property type="component" value="Unassembled WGS sequence"/>
</dbReference>
<reference evidence="5" key="4">
    <citation type="submission" date="2023-02" db="EMBL/GenBank/DDBJ databases">
        <title>Complete genome sequence of Limosilactobacillus reuteri SRCM217616 isolated from Bos taurus feces.</title>
        <authorList>
            <person name="Yang H.-G."/>
            <person name="Kim J.-W."/>
            <person name="Ha G.-S."/>
            <person name="Yang H.-J."/>
            <person name="Jeong D.-Y."/>
        </authorList>
    </citation>
    <scope>NUCLEOTIDE SEQUENCE</scope>
    <source>
        <strain evidence="5">SRCM217616</strain>
    </source>
</reference>
<evidence type="ECO:0000313" key="9">
    <source>
        <dbReference type="Proteomes" id="UP000241783"/>
    </source>
</evidence>
<evidence type="ECO:0000313" key="5">
    <source>
        <dbReference type="EMBL" id="MDD1382492.1"/>
    </source>
</evidence>